<dbReference type="CDD" id="cd18989">
    <property type="entry name" value="LGIC_ECD_cation"/>
    <property type="match status" value="1"/>
</dbReference>
<dbReference type="EMBL" id="JBAMIC010000001">
    <property type="protein sequence ID" value="KAK7115850.1"/>
    <property type="molecule type" value="Genomic_DNA"/>
</dbReference>
<dbReference type="InterPro" id="IPR036734">
    <property type="entry name" value="Neur_chan_lig-bd_sf"/>
</dbReference>
<evidence type="ECO:0000256" key="3">
    <source>
        <dbReference type="ARBA" id="ARBA00022989"/>
    </source>
</evidence>
<dbReference type="AlphaFoldDB" id="A0AAN9GR48"/>
<evidence type="ECO:0000256" key="1">
    <source>
        <dbReference type="ARBA" id="ARBA00004141"/>
    </source>
</evidence>
<dbReference type="Pfam" id="PF02931">
    <property type="entry name" value="Neur_chan_LBD"/>
    <property type="match status" value="1"/>
</dbReference>
<dbReference type="GO" id="GO:0016020">
    <property type="term" value="C:membrane"/>
    <property type="evidence" value="ECO:0007669"/>
    <property type="project" value="UniProtKB-SubCell"/>
</dbReference>
<feature type="domain" description="Neurotransmitter-gated ion-channel transmembrane" evidence="7">
    <location>
        <begin position="226"/>
        <end position="311"/>
    </location>
</feature>
<keyword evidence="9" id="KW-1185">Reference proteome</keyword>
<reference evidence="8 9" key="1">
    <citation type="submission" date="2024-02" db="EMBL/GenBank/DDBJ databases">
        <title>Chromosome-scale genome assembly of the rough periwinkle Littorina saxatilis.</title>
        <authorList>
            <person name="De Jode A."/>
            <person name="Faria R."/>
            <person name="Formenti G."/>
            <person name="Sims Y."/>
            <person name="Smith T.P."/>
            <person name="Tracey A."/>
            <person name="Wood J.M.D."/>
            <person name="Zagrodzka Z.B."/>
            <person name="Johannesson K."/>
            <person name="Butlin R.K."/>
            <person name="Leder E.H."/>
        </authorList>
    </citation>
    <scope>NUCLEOTIDE SEQUENCE [LARGE SCALE GENOMIC DNA]</scope>
    <source>
        <strain evidence="8">Snail1</strain>
        <tissue evidence="8">Muscle</tissue>
    </source>
</reference>
<dbReference type="InterPro" id="IPR038050">
    <property type="entry name" value="Neuro_actylchol_rec"/>
</dbReference>
<dbReference type="Gene3D" id="2.70.170.10">
    <property type="entry name" value="Neurotransmitter-gated ion-channel ligand-binding domain"/>
    <property type="match status" value="1"/>
</dbReference>
<evidence type="ECO:0000256" key="5">
    <source>
        <dbReference type="RuleBase" id="RU000687"/>
    </source>
</evidence>
<protein>
    <submittedName>
        <fullName evidence="8">Uncharacterized protein</fullName>
    </submittedName>
</protein>
<dbReference type="Proteomes" id="UP001374579">
    <property type="component" value="Unassembled WGS sequence"/>
</dbReference>
<keyword evidence="5" id="KW-0813">Transport</keyword>
<feature type="transmembrane region" description="Helical" evidence="5">
    <location>
        <begin position="355"/>
        <end position="375"/>
    </location>
</feature>
<dbReference type="Pfam" id="PF02932">
    <property type="entry name" value="Neur_chan_memb"/>
    <property type="match status" value="1"/>
</dbReference>
<keyword evidence="3 5" id="KW-1133">Transmembrane helix</keyword>
<evidence type="ECO:0000259" key="7">
    <source>
        <dbReference type="Pfam" id="PF02932"/>
    </source>
</evidence>
<keyword evidence="2 5" id="KW-0812">Transmembrane</keyword>
<evidence type="ECO:0000256" key="2">
    <source>
        <dbReference type="ARBA" id="ARBA00022692"/>
    </source>
</evidence>
<evidence type="ECO:0000313" key="9">
    <source>
        <dbReference type="Proteomes" id="UP001374579"/>
    </source>
</evidence>
<comment type="caution">
    <text evidence="5">Lacks conserved residue(s) required for the propagation of feature annotation.</text>
</comment>
<accession>A0AAN9GR48</accession>
<dbReference type="Gene3D" id="1.20.58.390">
    <property type="entry name" value="Neurotransmitter-gated ion-channel transmembrane domain"/>
    <property type="match status" value="1"/>
</dbReference>
<dbReference type="SUPFAM" id="SSF63712">
    <property type="entry name" value="Nicotinic receptor ligand binding domain-like"/>
    <property type="match status" value="1"/>
</dbReference>
<dbReference type="GO" id="GO:0004888">
    <property type="term" value="F:transmembrane signaling receptor activity"/>
    <property type="evidence" value="ECO:0007669"/>
    <property type="project" value="InterPro"/>
</dbReference>
<comment type="similarity">
    <text evidence="5">Belongs to the ligand-gated ion channel (TC 1.A.9) family.</text>
</comment>
<dbReference type="CDD" id="cd19051">
    <property type="entry name" value="LGIC_TM_cation"/>
    <property type="match status" value="1"/>
</dbReference>
<dbReference type="InterPro" id="IPR006201">
    <property type="entry name" value="Neur_channel"/>
</dbReference>
<evidence type="ECO:0000256" key="4">
    <source>
        <dbReference type="ARBA" id="ARBA00023136"/>
    </source>
</evidence>
<keyword evidence="5" id="KW-0406">Ion transport</keyword>
<name>A0AAN9GR48_9CAEN</name>
<sequence>MLLSYVMATSLYHSLMEDLRSREAGKSKVPPGGGINPLTVDVNFVPLDLLDIDNTKQVISISSSLTLSWTDTSLTWDSSPTGSYANLHAVEVNSDDVWTPRVLIMNGASNDRMVDMGPRATLLSNGTVSLAASPLIQFTCSMDLEVYPFDVQDCKVLLVPISPVPILFRPDRNPVESRESFLGTFNGEGTIESVEALHKETSLPGMPLEYRLRLKRKMVFYVTSFIVPIVLTSYMNTLVFVIPAESGERVSCLVSIFVSNAVFVSFCTDQMPQGLDSVPLVTYLQLGTMVQSAVYILLVSYVLCRFYRQDDGVTDDVTKEAPDAQNAVPHLTEDFRSSKSGDAVKRRKKRVEIDFFLTALVLNTVFVVWFLSGMMK</sequence>
<dbReference type="PRINTS" id="PR00252">
    <property type="entry name" value="NRIONCHANNEL"/>
</dbReference>
<proteinExistence type="inferred from homology"/>
<dbReference type="InterPro" id="IPR006202">
    <property type="entry name" value="Neur_chan_lig-bd"/>
</dbReference>
<dbReference type="SUPFAM" id="SSF90112">
    <property type="entry name" value="Neurotransmitter-gated ion-channel transmembrane pore"/>
    <property type="match status" value="1"/>
</dbReference>
<feature type="transmembrane region" description="Helical" evidence="5">
    <location>
        <begin position="280"/>
        <end position="304"/>
    </location>
</feature>
<dbReference type="InterPro" id="IPR006029">
    <property type="entry name" value="Neurotrans-gated_channel_TM"/>
</dbReference>
<dbReference type="InterPro" id="IPR036719">
    <property type="entry name" value="Neuro-gated_channel_TM_sf"/>
</dbReference>
<dbReference type="GO" id="GO:0005230">
    <property type="term" value="F:extracellular ligand-gated monoatomic ion channel activity"/>
    <property type="evidence" value="ECO:0007669"/>
    <property type="project" value="InterPro"/>
</dbReference>
<dbReference type="PROSITE" id="PS00236">
    <property type="entry name" value="NEUROTR_ION_CHANNEL"/>
    <property type="match status" value="1"/>
</dbReference>
<comment type="subcellular location">
    <subcellularLocation>
        <location evidence="1">Membrane</location>
        <topology evidence="1">Multi-pass membrane protein</topology>
    </subcellularLocation>
</comment>
<gene>
    <name evidence="8" type="ORF">V1264_001652</name>
</gene>
<dbReference type="PANTHER" id="PTHR18945">
    <property type="entry name" value="NEUROTRANSMITTER GATED ION CHANNEL"/>
    <property type="match status" value="1"/>
</dbReference>
<feature type="transmembrane region" description="Helical" evidence="5">
    <location>
        <begin position="218"/>
        <end position="242"/>
    </location>
</feature>
<evidence type="ECO:0000259" key="6">
    <source>
        <dbReference type="Pfam" id="PF02931"/>
    </source>
</evidence>
<feature type="domain" description="Neurotransmitter-gated ion-channel ligand-binding" evidence="6">
    <location>
        <begin position="16"/>
        <end position="158"/>
    </location>
</feature>
<evidence type="ECO:0000313" key="8">
    <source>
        <dbReference type="EMBL" id="KAK7115850.1"/>
    </source>
</evidence>
<keyword evidence="5" id="KW-0407">Ion channel</keyword>
<organism evidence="8 9">
    <name type="scientific">Littorina saxatilis</name>
    <dbReference type="NCBI Taxonomy" id="31220"/>
    <lineage>
        <taxon>Eukaryota</taxon>
        <taxon>Metazoa</taxon>
        <taxon>Spiralia</taxon>
        <taxon>Lophotrochozoa</taxon>
        <taxon>Mollusca</taxon>
        <taxon>Gastropoda</taxon>
        <taxon>Caenogastropoda</taxon>
        <taxon>Littorinimorpha</taxon>
        <taxon>Littorinoidea</taxon>
        <taxon>Littorinidae</taxon>
        <taxon>Littorina</taxon>
    </lineage>
</organism>
<dbReference type="InterPro" id="IPR018000">
    <property type="entry name" value="Neurotransmitter_ion_chnl_CS"/>
</dbReference>
<comment type="caution">
    <text evidence="8">The sequence shown here is derived from an EMBL/GenBank/DDBJ whole genome shotgun (WGS) entry which is preliminary data.</text>
</comment>
<keyword evidence="4 5" id="KW-0472">Membrane</keyword>